<proteinExistence type="predicted"/>
<feature type="non-terminal residue" evidence="3">
    <location>
        <position position="1"/>
    </location>
</feature>
<evidence type="ECO:0000313" key="4">
    <source>
        <dbReference type="Proteomes" id="UP000789342"/>
    </source>
</evidence>
<evidence type="ECO:0000313" key="3">
    <source>
        <dbReference type="EMBL" id="CAG8784598.1"/>
    </source>
</evidence>
<feature type="transmembrane region" description="Helical" evidence="2">
    <location>
        <begin position="86"/>
        <end position="104"/>
    </location>
</feature>
<feature type="coiled-coil region" evidence="1">
    <location>
        <begin position="49"/>
        <end position="76"/>
    </location>
</feature>
<keyword evidence="2" id="KW-0812">Transmembrane</keyword>
<comment type="caution">
    <text evidence="3">The sequence shown here is derived from an EMBL/GenBank/DDBJ whole genome shotgun (WGS) entry which is preliminary data.</text>
</comment>
<dbReference type="Proteomes" id="UP000789342">
    <property type="component" value="Unassembled WGS sequence"/>
</dbReference>
<organism evidence="3 4">
    <name type="scientific">Acaulospora morrowiae</name>
    <dbReference type="NCBI Taxonomy" id="94023"/>
    <lineage>
        <taxon>Eukaryota</taxon>
        <taxon>Fungi</taxon>
        <taxon>Fungi incertae sedis</taxon>
        <taxon>Mucoromycota</taxon>
        <taxon>Glomeromycotina</taxon>
        <taxon>Glomeromycetes</taxon>
        <taxon>Diversisporales</taxon>
        <taxon>Acaulosporaceae</taxon>
        <taxon>Acaulospora</taxon>
    </lineage>
</organism>
<keyword evidence="2" id="KW-0472">Membrane</keyword>
<name>A0A9N9JLI0_9GLOM</name>
<keyword evidence="4" id="KW-1185">Reference proteome</keyword>
<dbReference type="EMBL" id="CAJVPV010055490">
    <property type="protein sequence ID" value="CAG8784598.1"/>
    <property type="molecule type" value="Genomic_DNA"/>
</dbReference>
<accession>A0A9N9JLI0</accession>
<evidence type="ECO:0000256" key="1">
    <source>
        <dbReference type="SAM" id="Coils"/>
    </source>
</evidence>
<feature type="non-terminal residue" evidence="3">
    <location>
        <position position="115"/>
    </location>
</feature>
<evidence type="ECO:0000256" key="2">
    <source>
        <dbReference type="SAM" id="Phobius"/>
    </source>
</evidence>
<sequence length="115" mass="13516">LYEELKYPSWSPFAIQRHLKDCKEQFPQEFEEIEHNLIQTGMSESDDPFVKLHLVIKQLRENIEEAREKLPEMAEKWSAPKKTTNLLLYGSMTPIIAIPAVFLFDRRLVTANNIK</sequence>
<protein>
    <submittedName>
        <fullName evidence="3">3632_t:CDS:1</fullName>
    </submittedName>
</protein>
<reference evidence="3" key="1">
    <citation type="submission" date="2021-06" db="EMBL/GenBank/DDBJ databases">
        <authorList>
            <person name="Kallberg Y."/>
            <person name="Tangrot J."/>
            <person name="Rosling A."/>
        </authorList>
    </citation>
    <scope>NUCLEOTIDE SEQUENCE</scope>
    <source>
        <strain evidence="3">CL551</strain>
    </source>
</reference>
<keyword evidence="2" id="KW-1133">Transmembrane helix</keyword>
<keyword evidence="1" id="KW-0175">Coiled coil</keyword>
<gene>
    <name evidence="3" type="ORF">AMORRO_LOCUS17606</name>
</gene>
<dbReference type="AlphaFoldDB" id="A0A9N9JLI0"/>